<accession>A0A0F9LBA5</accession>
<name>A0A0F9LBA5_9ZZZZ</name>
<organism evidence="1">
    <name type="scientific">marine sediment metagenome</name>
    <dbReference type="NCBI Taxonomy" id="412755"/>
    <lineage>
        <taxon>unclassified sequences</taxon>
        <taxon>metagenomes</taxon>
        <taxon>ecological metagenomes</taxon>
    </lineage>
</organism>
<sequence length="291" mass="30991">MSGSGGGSSGKIDFPQYMKDLHEPYMDELKDIVDTQVGGTNPFTLAQSYDVTEEVESSQTRYDDHDALVEDLDAETEFKDYISTAESEVDDHLETSDADITTAVTAFETAQAPVLARSLNRFTGPMAGANAVGGSAFVVGVALIEAQHNSSVDSYRAVIQSAADTERRAAIMAALKYMMDYNIGKVDSDRLSTVTQAEINRIKMVAKKEQYEDDIGYDVEDAMWDIRLYEPLFNGLGSIHSAAYMPKQTKRGIGSAIGGAMGGAVMGAIVMPGMPLLGAAIGGGLGLAASL</sequence>
<protein>
    <submittedName>
        <fullName evidence="1">Uncharacterized protein</fullName>
    </submittedName>
</protein>
<dbReference type="AlphaFoldDB" id="A0A0F9LBA5"/>
<reference evidence="1" key="1">
    <citation type="journal article" date="2015" name="Nature">
        <title>Complex archaea that bridge the gap between prokaryotes and eukaryotes.</title>
        <authorList>
            <person name="Spang A."/>
            <person name="Saw J.H."/>
            <person name="Jorgensen S.L."/>
            <person name="Zaremba-Niedzwiedzka K."/>
            <person name="Martijn J."/>
            <person name="Lind A.E."/>
            <person name="van Eijk R."/>
            <person name="Schleper C."/>
            <person name="Guy L."/>
            <person name="Ettema T.J."/>
        </authorList>
    </citation>
    <scope>NUCLEOTIDE SEQUENCE</scope>
</reference>
<evidence type="ECO:0000313" key="1">
    <source>
        <dbReference type="EMBL" id="KKM90688.1"/>
    </source>
</evidence>
<dbReference type="EMBL" id="LAZR01006641">
    <property type="protein sequence ID" value="KKM90688.1"/>
    <property type="molecule type" value="Genomic_DNA"/>
</dbReference>
<proteinExistence type="predicted"/>
<comment type="caution">
    <text evidence="1">The sequence shown here is derived from an EMBL/GenBank/DDBJ whole genome shotgun (WGS) entry which is preliminary data.</text>
</comment>
<gene>
    <name evidence="1" type="ORF">LCGC14_1236130</name>
</gene>